<evidence type="ECO:0000259" key="6">
    <source>
        <dbReference type="Pfam" id="PF08281"/>
    </source>
</evidence>
<dbReference type="InterPro" id="IPR036388">
    <property type="entry name" value="WH-like_DNA-bd_sf"/>
</dbReference>
<keyword evidence="4" id="KW-0238">DNA-binding</keyword>
<dbReference type="SUPFAM" id="SSF88659">
    <property type="entry name" value="Sigma3 and sigma4 domains of RNA polymerase sigma factors"/>
    <property type="match status" value="1"/>
</dbReference>
<dbReference type="RefSeq" id="WP_419190429.1">
    <property type="nucleotide sequence ID" value="NZ_CP036434.1"/>
</dbReference>
<dbReference type="Gene3D" id="1.10.10.10">
    <property type="entry name" value="Winged helix-like DNA-binding domain superfamily/Winged helix DNA-binding domain"/>
    <property type="match status" value="1"/>
</dbReference>
<dbReference type="Pfam" id="PF08281">
    <property type="entry name" value="Sigma70_r4_2"/>
    <property type="match status" value="1"/>
</dbReference>
<evidence type="ECO:0000256" key="4">
    <source>
        <dbReference type="ARBA" id="ARBA00023125"/>
    </source>
</evidence>
<reference evidence="7 8" key="1">
    <citation type="submission" date="2019-02" db="EMBL/GenBank/DDBJ databases">
        <title>Deep-cultivation of Planctomycetes and their phenomic and genomic characterization uncovers novel biology.</title>
        <authorList>
            <person name="Wiegand S."/>
            <person name="Jogler M."/>
            <person name="Boedeker C."/>
            <person name="Pinto D."/>
            <person name="Vollmers J."/>
            <person name="Rivas-Marin E."/>
            <person name="Kohn T."/>
            <person name="Peeters S.H."/>
            <person name="Heuer A."/>
            <person name="Rast P."/>
            <person name="Oberbeckmann S."/>
            <person name="Bunk B."/>
            <person name="Jeske O."/>
            <person name="Meyerdierks A."/>
            <person name="Storesund J.E."/>
            <person name="Kallscheuer N."/>
            <person name="Luecker S."/>
            <person name="Lage O.M."/>
            <person name="Pohl T."/>
            <person name="Merkel B.J."/>
            <person name="Hornburger P."/>
            <person name="Mueller R.-W."/>
            <person name="Bruemmer F."/>
            <person name="Labrenz M."/>
            <person name="Spormann A.M."/>
            <person name="Op den Camp H."/>
            <person name="Overmann J."/>
            <person name="Amann R."/>
            <person name="Jetten M.S.M."/>
            <person name="Mascher T."/>
            <person name="Medema M.H."/>
            <person name="Devos D.P."/>
            <person name="Kaster A.-K."/>
            <person name="Ovreas L."/>
            <person name="Rohde M."/>
            <person name="Galperin M.Y."/>
            <person name="Jogler C."/>
        </authorList>
    </citation>
    <scope>NUCLEOTIDE SEQUENCE [LARGE SCALE GENOMIC DNA]</scope>
    <source>
        <strain evidence="7 8">Poly30</strain>
    </source>
</reference>
<evidence type="ECO:0000256" key="1">
    <source>
        <dbReference type="ARBA" id="ARBA00010641"/>
    </source>
</evidence>
<dbReference type="InterPro" id="IPR014284">
    <property type="entry name" value="RNA_pol_sigma-70_dom"/>
</dbReference>
<dbReference type="Proteomes" id="UP000320390">
    <property type="component" value="Chromosome"/>
</dbReference>
<evidence type="ECO:0000256" key="5">
    <source>
        <dbReference type="ARBA" id="ARBA00023163"/>
    </source>
</evidence>
<dbReference type="PANTHER" id="PTHR43133">
    <property type="entry name" value="RNA POLYMERASE ECF-TYPE SIGMA FACTO"/>
    <property type="match status" value="1"/>
</dbReference>
<dbReference type="NCBIfam" id="TIGR02937">
    <property type="entry name" value="sigma70-ECF"/>
    <property type="match status" value="1"/>
</dbReference>
<proteinExistence type="inferred from homology"/>
<dbReference type="InterPro" id="IPR013249">
    <property type="entry name" value="RNA_pol_sigma70_r4_t2"/>
</dbReference>
<dbReference type="InterPro" id="IPR008969">
    <property type="entry name" value="CarboxyPept-like_regulatory"/>
</dbReference>
<gene>
    <name evidence="7" type="primary">sigX</name>
    <name evidence="7" type="ORF">Poly30_42220</name>
</gene>
<dbReference type="SUPFAM" id="SSF88946">
    <property type="entry name" value="Sigma2 domain of RNA polymerase sigma factors"/>
    <property type="match status" value="1"/>
</dbReference>
<evidence type="ECO:0000256" key="2">
    <source>
        <dbReference type="ARBA" id="ARBA00023015"/>
    </source>
</evidence>
<organism evidence="7 8">
    <name type="scientific">Saltatorellus ferox</name>
    <dbReference type="NCBI Taxonomy" id="2528018"/>
    <lineage>
        <taxon>Bacteria</taxon>
        <taxon>Pseudomonadati</taxon>
        <taxon>Planctomycetota</taxon>
        <taxon>Planctomycetia</taxon>
        <taxon>Planctomycetia incertae sedis</taxon>
        <taxon>Saltatorellus</taxon>
    </lineage>
</organism>
<dbReference type="Gene3D" id="1.10.1740.10">
    <property type="match status" value="1"/>
</dbReference>
<dbReference type="GO" id="GO:0006352">
    <property type="term" value="P:DNA-templated transcription initiation"/>
    <property type="evidence" value="ECO:0007669"/>
    <property type="project" value="InterPro"/>
</dbReference>
<evidence type="ECO:0000256" key="3">
    <source>
        <dbReference type="ARBA" id="ARBA00023082"/>
    </source>
</evidence>
<evidence type="ECO:0000313" key="8">
    <source>
        <dbReference type="Proteomes" id="UP000320390"/>
    </source>
</evidence>
<dbReference type="GO" id="GO:0003677">
    <property type="term" value="F:DNA binding"/>
    <property type="evidence" value="ECO:0007669"/>
    <property type="project" value="UniProtKB-KW"/>
</dbReference>
<dbReference type="InterPro" id="IPR013324">
    <property type="entry name" value="RNA_pol_sigma_r3/r4-like"/>
</dbReference>
<feature type="domain" description="RNA polymerase sigma factor 70 region 4 type 2" evidence="6">
    <location>
        <begin position="107"/>
        <end position="156"/>
    </location>
</feature>
<protein>
    <submittedName>
        <fullName evidence="7">RNA polymerase sigma factor SigX</fullName>
    </submittedName>
</protein>
<keyword evidence="5" id="KW-0804">Transcription</keyword>
<accession>A0A518EX49</accession>
<dbReference type="EMBL" id="CP036434">
    <property type="protein sequence ID" value="QDV08669.1"/>
    <property type="molecule type" value="Genomic_DNA"/>
</dbReference>
<dbReference type="SUPFAM" id="SSF49464">
    <property type="entry name" value="Carboxypeptidase regulatory domain-like"/>
    <property type="match status" value="1"/>
</dbReference>
<evidence type="ECO:0000313" key="7">
    <source>
        <dbReference type="EMBL" id="QDV08669.1"/>
    </source>
</evidence>
<keyword evidence="8" id="KW-1185">Reference proteome</keyword>
<keyword evidence="2" id="KW-0805">Transcription regulation</keyword>
<dbReference type="InterPro" id="IPR039425">
    <property type="entry name" value="RNA_pol_sigma-70-like"/>
</dbReference>
<dbReference type="GO" id="GO:0016987">
    <property type="term" value="F:sigma factor activity"/>
    <property type="evidence" value="ECO:0007669"/>
    <property type="project" value="UniProtKB-KW"/>
</dbReference>
<dbReference type="CDD" id="cd06171">
    <property type="entry name" value="Sigma70_r4"/>
    <property type="match status" value="1"/>
</dbReference>
<dbReference type="AlphaFoldDB" id="A0A518EX49"/>
<dbReference type="InterPro" id="IPR013325">
    <property type="entry name" value="RNA_pol_sigma_r2"/>
</dbReference>
<keyword evidence="3" id="KW-0731">Sigma factor</keyword>
<name>A0A518EX49_9BACT</name>
<dbReference type="PANTHER" id="PTHR43133:SF8">
    <property type="entry name" value="RNA POLYMERASE SIGMA FACTOR HI_1459-RELATED"/>
    <property type="match status" value="1"/>
</dbReference>
<comment type="similarity">
    <text evidence="1">Belongs to the sigma-70 factor family. ECF subfamily.</text>
</comment>
<sequence length="1083" mass="115885">MTSSQLETLLVERHWLIGLSRHLVAGIDEPEDVVQETYLRALRREDGLPTERPRGWLAKTARHVSQESKRGAVHRVAREREVATRESNAAAAPDEILAHAEFRSRVAVAVMALEESQRLCLVMRYYEGLTTAEIAKRMEVDPATVRQRISRGLARLRTMLDAESEERSWVLPALALAARSGLAGKGSNALSAAVLVPLLVAAVAAIGYLTLGPGEAATASAPAGPELAAVAPAREPGWPDALTMPENSVTEGRRVASLVSPPAVAHEIQVRLVSGEEREPVPGVRWLVIRTGASDRGRLEGLGPEEPNPKPIAEGVTAEDGVASFAIPEDPLVHFVTLGTESHARGSLPLLVEEAIDAPVEFLLPEGQTAVGRVMDENGRPVTDCVIIGRNFYDEYEILARPETSGIFEVAHQASFPRGFVLDKDGRPMAGRSDAVLIWAVPSELWTKTLRNPWAGQYGGIGFPGVDAEPVIKDIVLGSPIHVAGRVVDQLGEPIEGALVSTAFDRVAQAKGRRAQGKPRPLPWSPGGALAHEEALTEADGSFELLLRGTDYDLAAVAPSGGSASMRLDYLKPGATHTPVEFAIREEEAVELMLVDPARPGGELWRSGDGELAVVILPDIPAGQRVASPDHVQPKVRESGLVRVNAQMFGGSLVPGVVLVPGYAPARVDFGSGERSRKVELVRLPVAHATFLADGEEFAGTAHVAVSSTEPSRDWKGEYSMTVFFGSPFDHHSQVALGLPLNEPVEFSWGRTERVWIQVKPQASQAETGLPLLVFGPFTDPALPLTLDLTSALAEERTRSPAAPVGALLDTRAATVDLRVVAAEDGSPIQDAVLRARDEDVVQGGAASVHGKSREDGQLHAIASAGVGNWKLTAEGRRAVELDPLVIGPADQIDLGEIALERLDSLEGQLVQGTGEPLAERRWIHYEDPELGTLSARSQEDGTFVLFHSGVPPTRIHVQGPDGAHHASIEVPVEPASETSVTPGSVRCTVPPWKRVEVAVTGLNEVWGTMNTTLLAERADGAKVPLTRAGRVGDRTIFSALLPAGEWSLIKGPLIQVPTQRFELTTTPSKDPIHLETKATPVP</sequence>